<gene>
    <name evidence="2" type="ORF">AVDCRST_MAG10-3231</name>
</gene>
<proteinExistence type="predicted"/>
<feature type="domain" description="Cupin type-2" evidence="1">
    <location>
        <begin position="44"/>
        <end position="107"/>
    </location>
</feature>
<dbReference type="InterPro" id="IPR014710">
    <property type="entry name" value="RmlC-like_jellyroll"/>
</dbReference>
<dbReference type="Pfam" id="PF07883">
    <property type="entry name" value="Cupin_2"/>
    <property type="match status" value="1"/>
</dbReference>
<dbReference type="Gene3D" id="2.60.120.10">
    <property type="entry name" value="Jelly Rolls"/>
    <property type="match status" value="1"/>
</dbReference>
<dbReference type="EMBL" id="CADCTB010000198">
    <property type="protein sequence ID" value="CAA9270215.1"/>
    <property type="molecule type" value="Genomic_DNA"/>
</dbReference>
<organism evidence="2">
    <name type="scientific">uncultured Acidimicrobiales bacterium</name>
    <dbReference type="NCBI Taxonomy" id="310071"/>
    <lineage>
        <taxon>Bacteria</taxon>
        <taxon>Bacillati</taxon>
        <taxon>Actinomycetota</taxon>
        <taxon>Acidimicrobiia</taxon>
        <taxon>Acidimicrobiales</taxon>
        <taxon>environmental samples</taxon>
    </lineage>
</organism>
<evidence type="ECO:0000259" key="1">
    <source>
        <dbReference type="Pfam" id="PF07883"/>
    </source>
</evidence>
<dbReference type="PANTHER" id="PTHR43698">
    <property type="entry name" value="RIBD C-TERMINAL DOMAIN CONTAINING PROTEIN"/>
    <property type="match status" value="1"/>
</dbReference>
<protein>
    <recommendedName>
        <fullName evidence="1">Cupin type-2 domain-containing protein</fullName>
    </recommendedName>
</protein>
<dbReference type="AlphaFoldDB" id="A0A6J4J484"/>
<evidence type="ECO:0000313" key="2">
    <source>
        <dbReference type="EMBL" id="CAA9270215.1"/>
    </source>
</evidence>
<name>A0A6J4J484_9ACTN</name>
<sequence>MDIEHIEHTVGEPPAEWPEHFEGRARIQPFPNPFPAEGAAVFAVHFDAGGRSRPHTHRHGQMLVITSGRGVVGDRSGRRTVEVGDVVVAQPGEWHWHGAAPDSPMTHVTIQMAGPDSINWDVDEGDWAGTDA</sequence>
<dbReference type="SUPFAM" id="SSF51182">
    <property type="entry name" value="RmlC-like cupins"/>
    <property type="match status" value="1"/>
</dbReference>
<dbReference type="InterPro" id="IPR013096">
    <property type="entry name" value="Cupin_2"/>
</dbReference>
<reference evidence="2" key="1">
    <citation type="submission" date="2020-02" db="EMBL/GenBank/DDBJ databases">
        <authorList>
            <person name="Meier V. D."/>
        </authorList>
    </citation>
    <scope>NUCLEOTIDE SEQUENCE</scope>
    <source>
        <strain evidence="2">AVDCRST_MAG10</strain>
    </source>
</reference>
<dbReference type="InterPro" id="IPR011051">
    <property type="entry name" value="RmlC_Cupin_sf"/>
</dbReference>
<accession>A0A6J4J484</accession>
<dbReference type="PANTHER" id="PTHR43698:SF1">
    <property type="entry name" value="BLL4564 PROTEIN"/>
    <property type="match status" value="1"/>
</dbReference>